<dbReference type="Gene3D" id="3.30.70.1060">
    <property type="entry name" value="Dimeric alpha+beta barrel"/>
    <property type="match status" value="1"/>
</dbReference>
<evidence type="ECO:0000259" key="3">
    <source>
        <dbReference type="Pfam" id="PF03795"/>
    </source>
</evidence>
<dbReference type="PANTHER" id="PTHR35174:SF4">
    <property type="entry name" value="BLL7163 PROTEIN"/>
    <property type="match status" value="1"/>
</dbReference>
<dbReference type="InterPro" id="IPR005545">
    <property type="entry name" value="YCII"/>
</dbReference>
<organism evidence="4 5">
    <name type="scientific">Nonomuraea rosea</name>
    <dbReference type="NCBI Taxonomy" id="638574"/>
    <lineage>
        <taxon>Bacteria</taxon>
        <taxon>Bacillati</taxon>
        <taxon>Actinomycetota</taxon>
        <taxon>Actinomycetes</taxon>
        <taxon>Streptosporangiales</taxon>
        <taxon>Streptosporangiaceae</taxon>
        <taxon>Nonomuraea</taxon>
    </lineage>
</organism>
<dbReference type="RefSeq" id="WP_345562097.1">
    <property type="nucleotide sequence ID" value="NZ_BAABDQ010000005.1"/>
</dbReference>
<comment type="caution">
    <text evidence="4">The sequence shown here is derived from an EMBL/GenBank/DDBJ whole genome shotgun (WGS) entry which is preliminary data.</text>
</comment>
<sequence>MKFMIVGKASAETEAGELPSQQVVDDMHAYNESLVKAGVLLAGEGLYPSSEGVQIAYSGGKATVIDGPFAEAKELIAGFWLIQVKSREEAIEWALRLPVPPGHDGIGLDVWRVFDASDVPDDSLPAQEREREEEMRRRLVGDDTPA</sequence>
<dbReference type="EMBL" id="BAABDQ010000005">
    <property type="protein sequence ID" value="GAA3547794.1"/>
    <property type="molecule type" value="Genomic_DNA"/>
</dbReference>
<dbReference type="SUPFAM" id="SSF54909">
    <property type="entry name" value="Dimeric alpha+beta barrel"/>
    <property type="match status" value="1"/>
</dbReference>
<dbReference type="PANTHER" id="PTHR35174">
    <property type="entry name" value="BLL7171 PROTEIN-RELATED"/>
    <property type="match status" value="1"/>
</dbReference>
<feature type="region of interest" description="Disordered" evidence="2">
    <location>
        <begin position="118"/>
        <end position="146"/>
    </location>
</feature>
<evidence type="ECO:0000256" key="2">
    <source>
        <dbReference type="SAM" id="MobiDB-lite"/>
    </source>
</evidence>
<protein>
    <submittedName>
        <fullName evidence="4">YciI family protein</fullName>
    </submittedName>
</protein>
<name>A0ABP6WAW8_9ACTN</name>
<accession>A0ABP6WAW8</accession>
<dbReference type="InterPro" id="IPR011008">
    <property type="entry name" value="Dimeric_a/b-barrel"/>
</dbReference>
<reference evidence="5" key="1">
    <citation type="journal article" date="2019" name="Int. J. Syst. Evol. Microbiol.">
        <title>The Global Catalogue of Microorganisms (GCM) 10K type strain sequencing project: providing services to taxonomists for standard genome sequencing and annotation.</title>
        <authorList>
            <consortium name="The Broad Institute Genomics Platform"/>
            <consortium name="The Broad Institute Genome Sequencing Center for Infectious Disease"/>
            <person name="Wu L."/>
            <person name="Ma J."/>
        </authorList>
    </citation>
    <scope>NUCLEOTIDE SEQUENCE [LARGE SCALE GENOMIC DNA]</scope>
    <source>
        <strain evidence="5">JCM 17326</strain>
    </source>
</reference>
<feature type="compositionally biased region" description="Basic and acidic residues" evidence="2">
    <location>
        <begin position="127"/>
        <end position="146"/>
    </location>
</feature>
<dbReference type="Pfam" id="PF03795">
    <property type="entry name" value="YCII"/>
    <property type="match status" value="1"/>
</dbReference>
<evidence type="ECO:0000313" key="4">
    <source>
        <dbReference type="EMBL" id="GAA3547794.1"/>
    </source>
</evidence>
<evidence type="ECO:0000313" key="5">
    <source>
        <dbReference type="Proteomes" id="UP001500630"/>
    </source>
</evidence>
<proteinExistence type="inferred from homology"/>
<gene>
    <name evidence="4" type="ORF">GCM10022419_030050</name>
</gene>
<feature type="domain" description="YCII-related" evidence="3">
    <location>
        <begin position="1"/>
        <end position="99"/>
    </location>
</feature>
<keyword evidence="5" id="KW-1185">Reference proteome</keyword>
<evidence type="ECO:0000256" key="1">
    <source>
        <dbReference type="ARBA" id="ARBA00007689"/>
    </source>
</evidence>
<comment type="similarity">
    <text evidence="1">Belongs to the YciI family.</text>
</comment>
<dbReference type="Proteomes" id="UP001500630">
    <property type="component" value="Unassembled WGS sequence"/>
</dbReference>